<dbReference type="InterPro" id="IPR003374">
    <property type="entry name" value="ApbE-like_sf"/>
</dbReference>
<keyword evidence="3 10" id="KW-0285">Flavoprotein</keyword>
<proteinExistence type="inferred from homology"/>
<dbReference type="EMBL" id="BSOH01000031">
    <property type="protein sequence ID" value="GLR19625.1"/>
    <property type="molecule type" value="Genomic_DNA"/>
</dbReference>
<dbReference type="SUPFAM" id="SSF143631">
    <property type="entry name" value="ApbE-like"/>
    <property type="match status" value="1"/>
</dbReference>
<comment type="catalytic activity">
    <reaction evidence="9 10">
        <text>L-threonyl-[protein] + FAD = FMN-L-threonyl-[protein] + AMP + H(+)</text>
        <dbReference type="Rhea" id="RHEA:36847"/>
        <dbReference type="Rhea" id="RHEA-COMP:11060"/>
        <dbReference type="Rhea" id="RHEA-COMP:11061"/>
        <dbReference type="ChEBI" id="CHEBI:15378"/>
        <dbReference type="ChEBI" id="CHEBI:30013"/>
        <dbReference type="ChEBI" id="CHEBI:57692"/>
        <dbReference type="ChEBI" id="CHEBI:74257"/>
        <dbReference type="ChEBI" id="CHEBI:456215"/>
        <dbReference type="EC" id="2.7.1.180"/>
    </reaction>
</comment>
<keyword evidence="7 10" id="KW-0460">Magnesium</keyword>
<evidence type="ECO:0000313" key="12">
    <source>
        <dbReference type="EMBL" id="GLR19625.1"/>
    </source>
</evidence>
<comment type="cofactor">
    <cofactor evidence="11">
        <name>Mg(2+)</name>
        <dbReference type="ChEBI" id="CHEBI:18420"/>
    </cofactor>
    <cofactor evidence="11">
        <name>Mn(2+)</name>
        <dbReference type="ChEBI" id="CHEBI:29035"/>
    </cofactor>
    <text evidence="11">Magnesium. Can also use manganese.</text>
</comment>
<dbReference type="InterPro" id="IPR024932">
    <property type="entry name" value="ApbE"/>
</dbReference>
<accession>A0AA37SXJ6</accession>
<feature type="binding site" evidence="11">
    <location>
        <position position="142"/>
    </location>
    <ligand>
        <name>Mg(2+)</name>
        <dbReference type="ChEBI" id="CHEBI:18420"/>
    </ligand>
</feature>
<evidence type="ECO:0000256" key="11">
    <source>
        <dbReference type="PIRSR" id="PIRSR006268-2"/>
    </source>
</evidence>
<comment type="caution">
    <text evidence="12">The sequence shown here is derived from an EMBL/GenBank/DDBJ whole genome shotgun (WGS) entry which is preliminary data.</text>
</comment>
<evidence type="ECO:0000256" key="1">
    <source>
        <dbReference type="ARBA" id="ARBA00011955"/>
    </source>
</evidence>
<evidence type="ECO:0000256" key="10">
    <source>
        <dbReference type="PIRNR" id="PIRNR006268"/>
    </source>
</evidence>
<keyword evidence="4 10" id="KW-0808">Transferase</keyword>
<name>A0AA37SXJ6_9BACT</name>
<gene>
    <name evidence="12" type="ORF">GCM10007940_42410</name>
</gene>
<keyword evidence="6 10" id="KW-0274">FAD</keyword>
<dbReference type="PIRSF" id="PIRSF006268">
    <property type="entry name" value="ApbE"/>
    <property type="match status" value="1"/>
</dbReference>
<comment type="similarity">
    <text evidence="10">Belongs to the ApbE family.</text>
</comment>
<evidence type="ECO:0000256" key="8">
    <source>
        <dbReference type="ARBA" id="ARBA00031306"/>
    </source>
</evidence>
<sequence>MGTTYHIILESNNPEQIKRGVDSLLVEINQAVSTYEKGSIITLFNQDYNAYLSNENATLNQYFNENYQISKKINQTTSGAFDPTIMPIVNYWGFGYTGKNKVQEVDTANILKLMSYVGFHKLTFSNEKVRKEDSQLEIDFSGVAKGYGVDKVATYLESLGISNFYVEIGGEVFTKGRNASNQVWRTGISLPSENASQDEFQQIVEISDKGIATSGNYRIYYESKGNIFSHTINPKTGFPERSNLLSATILAPSCAIADGYATACMVLGLEKSIELVNLQDEIEGIFVYSDENEEFQVYDSTKK</sequence>
<reference evidence="12" key="1">
    <citation type="journal article" date="2014" name="Int. J. Syst. Evol. Microbiol.">
        <title>Complete genome sequence of Corynebacterium casei LMG S-19264T (=DSM 44701T), isolated from a smear-ripened cheese.</title>
        <authorList>
            <consortium name="US DOE Joint Genome Institute (JGI-PGF)"/>
            <person name="Walter F."/>
            <person name="Albersmeier A."/>
            <person name="Kalinowski J."/>
            <person name="Ruckert C."/>
        </authorList>
    </citation>
    <scope>NUCLEOTIDE SEQUENCE</scope>
    <source>
        <strain evidence="12">NBRC 108769</strain>
    </source>
</reference>
<organism evidence="12 13">
    <name type="scientific">Portibacter lacus</name>
    <dbReference type="NCBI Taxonomy" id="1099794"/>
    <lineage>
        <taxon>Bacteria</taxon>
        <taxon>Pseudomonadati</taxon>
        <taxon>Bacteroidota</taxon>
        <taxon>Saprospiria</taxon>
        <taxon>Saprospirales</taxon>
        <taxon>Haliscomenobacteraceae</taxon>
        <taxon>Portibacter</taxon>
    </lineage>
</organism>
<dbReference type="Proteomes" id="UP001156666">
    <property type="component" value="Unassembled WGS sequence"/>
</dbReference>
<dbReference type="GO" id="GO:0016740">
    <property type="term" value="F:transferase activity"/>
    <property type="evidence" value="ECO:0007669"/>
    <property type="project" value="UniProtKB-UniRule"/>
</dbReference>
<evidence type="ECO:0000256" key="2">
    <source>
        <dbReference type="ARBA" id="ARBA00016337"/>
    </source>
</evidence>
<feature type="binding site" evidence="11">
    <location>
        <position position="262"/>
    </location>
    <ligand>
        <name>Mg(2+)</name>
        <dbReference type="ChEBI" id="CHEBI:18420"/>
    </ligand>
</feature>
<evidence type="ECO:0000256" key="9">
    <source>
        <dbReference type="ARBA" id="ARBA00048540"/>
    </source>
</evidence>
<evidence type="ECO:0000256" key="6">
    <source>
        <dbReference type="ARBA" id="ARBA00022827"/>
    </source>
</evidence>
<keyword evidence="13" id="KW-1185">Reference proteome</keyword>
<feature type="binding site" evidence="11">
    <location>
        <position position="258"/>
    </location>
    <ligand>
        <name>Mg(2+)</name>
        <dbReference type="ChEBI" id="CHEBI:18420"/>
    </ligand>
</feature>
<dbReference type="PANTHER" id="PTHR30040">
    <property type="entry name" value="THIAMINE BIOSYNTHESIS LIPOPROTEIN APBE"/>
    <property type="match status" value="1"/>
</dbReference>
<dbReference type="EC" id="2.7.1.180" evidence="1 10"/>
<evidence type="ECO:0000256" key="4">
    <source>
        <dbReference type="ARBA" id="ARBA00022679"/>
    </source>
</evidence>
<dbReference type="Gene3D" id="3.10.520.10">
    <property type="entry name" value="ApbE-like domains"/>
    <property type="match status" value="1"/>
</dbReference>
<evidence type="ECO:0000313" key="13">
    <source>
        <dbReference type="Proteomes" id="UP001156666"/>
    </source>
</evidence>
<evidence type="ECO:0000256" key="3">
    <source>
        <dbReference type="ARBA" id="ARBA00022630"/>
    </source>
</evidence>
<evidence type="ECO:0000256" key="7">
    <source>
        <dbReference type="ARBA" id="ARBA00022842"/>
    </source>
</evidence>
<dbReference type="AlphaFoldDB" id="A0AA37SXJ6"/>
<keyword evidence="5 10" id="KW-0479">Metal-binding</keyword>
<evidence type="ECO:0000256" key="5">
    <source>
        <dbReference type="ARBA" id="ARBA00022723"/>
    </source>
</evidence>
<reference evidence="12" key="2">
    <citation type="submission" date="2023-01" db="EMBL/GenBank/DDBJ databases">
        <title>Draft genome sequence of Portibacter lacus strain NBRC 108769.</title>
        <authorList>
            <person name="Sun Q."/>
            <person name="Mori K."/>
        </authorList>
    </citation>
    <scope>NUCLEOTIDE SEQUENCE</scope>
    <source>
        <strain evidence="12">NBRC 108769</strain>
    </source>
</reference>
<dbReference type="PANTHER" id="PTHR30040:SF2">
    <property type="entry name" value="FAD:PROTEIN FMN TRANSFERASE"/>
    <property type="match status" value="1"/>
</dbReference>
<dbReference type="Pfam" id="PF02424">
    <property type="entry name" value="ApbE"/>
    <property type="match status" value="1"/>
</dbReference>
<protein>
    <recommendedName>
        <fullName evidence="2 10">FAD:protein FMN transferase</fullName>
        <ecNumber evidence="1 10">2.7.1.180</ecNumber>
    </recommendedName>
    <alternativeName>
        <fullName evidence="8 10">Flavin transferase</fullName>
    </alternativeName>
</protein>
<dbReference type="GO" id="GO:0046872">
    <property type="term" value="F:metal ion binding"/>
    <property type="evidence" value="ECO:0007669"/>
    <property type="project" value="UniProtKB-UniRule"/>
</dbReference>